<evidence type="ECO:0000313" key="2">
    <source>
        <dbReference type="Proteomes" id="UP000075884"/>
    </source>
</evidence>
<dbReference type="VEuPathDB" id="VectorBase:ADIR011597"/>
<dbReference type="Gene3D" id="3.40.630.30">
    <property type="match status" value="1"/>
</dbReference>
<keyword evidence="2" id="KW-1185">Reference proteome</keyword>
<evidence type="ECO:0008006" key="3">
    <source>
        <dbReference type="Google" id="ProtNLM"/>
    </source>
</evidence>
<proteinExistence type="predicted"/>
<reference evidence="1" key="2">
    <citation type="submission" date="2020-05" db="UniProtKB">
        <authorList>
            <consortium name="EnsemblMetazoa"/>
        </authorList>
    </citation>
    <scope>IDENTIFICATION</scope>
    <source>
        <strain evidence="1">WRAIR2</strain>
    </source>
</reference>
<dbReference type="InterPro" id="IPR016181">
    <property type="entry name" value="Acyl_CoA_acyltransferase"/>
</dbReference>
<dbReference type="EnsemblMetazoa" id="ADIR011597-RA">
    <property type="protein sequence ID" value="ADIR011597-PA"/>
    <property type="gene ID" value="ADIR011597"/>
</dbReference>
<evidence type="ECO:0000313" key="1">
    <source>
        <dbReference type="EnsemblMetazoa" id="ADIR011597-PA"/>
    </source>
</evidence>
<dbReference type="SUPFAM" id="SSF55729">
    <property type="entry name" value="Acyl-CoA N-acyltransferases (Nat)"/>
    <property type="match status" value="1"/>
</dbReference>
<sequence>MSPRRWMQRIHSFAVRLLSQLKSNRTASPVDRTLSAIHTCPCHVRLARSEDAAAIVRFVERELLHREPLVRALGVGAIPQCRAQLLDHVRRTLRDSFTLLATAPGPDRLVGVAIGRRSCAWDGRHLTERADRTQCAQLRKLLYIWSIVAAEPALHQHFCTRCLFEIAFLATAADAQRMGIGLHLTRHSLQLARALGYHHARMNCTGEYSSRIATKAGLECHWTVAYRHLVDGSEQPVVHPEPPHTHIKVHATALFPGLSIKSSCR</sequence>
<dbReference type="STRING" id="7168.A0A182NV96"/>
<protein>
    <recommendedName>
        <fullName evidence="3">N-acetyltransferase domain-containing protein</fullName>
    </recommendedName>
</protein>
<reference evidence="2" key="1">
    <citation type="submission" date="2013-03" db="EMBL/GenBank/DDBJ databases">
        <title>The Genome Sequence of Anopheles dirus WRAIR2.</title>
        <authorList>
            <consortium name="The Broad Institute Genomics Platform"/>
            <person name="Neafsey D.E."/>
            <person name="Walton C."/>
            <person name="Walker B."/>
            <person name="Young S.K."/>
            <person name="Zeng Q."/>
            <person name="Gargeya S."/>
            <person name="Fitzgerald M."/>
            <person name="Haas B."/>
            <person name="Abouelleil A."/>
            <person name="Allen A.W."/>
            <person name="Alvarado L."/>
            <person name="Arachchi H.M."/>
            <person name="Berlin A.M."/>
            <person name="Chapman S.B."/>
            <person name="Gainer-Dewar J."/>
            <person name="Goldberg J."/>
            <person name="Griggs A."/>
            <person name="Gujja S."/>
            <person name="Hansen M."/>
            <person name="Howarth C."/>
            <person name="Imamovic A."/>
            <person name="Ireland A."/>
            <person name="Larimer J."/>
            <person name="McCowan C."/>
            <person name="Murphy C."/>
            <person name="Pearson M."/>
            <person name="Poon T.W."/>
            <person name="Priest M."/>
            <person name="Roberts A."/>
            <person name="Saif S."/>
            <person name="Shea T."/>
            <person name="Sisk P."/>
            <person name="Sykes S."/>
            <person name="Wortman J."/>
            <person name="Nusbaum C."/>
            <person name="Birren B."/>
        </authorList>
    </citation>
    <scope>NUCLEOTIDE SEQUENCE [LARGE SCALE GENOMIC DNA]</scope>
    <source>
        <strain evidence="2">WRAIR2</strain>
    </source>
</reference>
<dbReference type="AlphaFoldDB" id="A0A182NV96"/>
<name>A0A182NV96_9DIPT</name>
<dbReference type="CDD" id="cd04301">
    <property type="entry name" value="NAT_SF"/>
    <property type="match status" value="1"/>
</dbReference>
<dbReference type="Proteomes" id="UP000075884">
    <property type="component" value="Unassembled WGS sequence"/>
</dbReference>
<organism evidence="1 2">
    <name type="scientific">Anopheles dirus</name>
    <dbReference type="NCBI Taxonomy" id="7168"/>
    <lineage>
        <taxon>Eukaryota</taxon>
        <taxon>Metazoa</taxon>
        <taxon>Ecdysozoa</taxon>
        <taxon>Arthropoda</taxon>
        <taxon>Hexapoda</taxon>
        <taxon>Insecta</taxon>
        <taxon>Pterygota</taxon>
        <taxon>Neoptera</taxon>
        <taxon>Endopterygota</taxon>
        <taxon>Diptera</taxon>
        <taxon>Nematocera</taxon>
        <taxon>Culicoidea</taxon>
        <taxon>Culicidae</taxon>
        <taxon>Anophelinae</taxon>
        <taxon>Anopheles</taxon>
    </lineage>
</organism>
<accession>A0A182NV96</accession>